<organism evidence="3 4">
    <name type="scientific">Geomonas silvestris</name>
    <dbReference type="NCBI Taxonomy" id="2740184"/>
    <lineage>
        <taxon>Bacteria</taxon>
        <taxon>Pseudomonadati</taxon>
        <taxon>Thermodesulfobacteriota</taxon>
        <taxon>Desulfuromonadia</taxon>
        <taxon>Geobacterales</taxon>
        <taxon>Geobacteraceae</taxon>
        <taxon>Geomonas</taxon>
    </lineage>
</organism>
<feature type="domain" description="Glycosyltransferase subfamily 4-like N-terminal" evidence="2">
    <location>
        <begin position="14"/>
        <end position="215"/>
    </location>
</feature>
<name>A0A6V8MK22_9BACT</name>
<reference evidence="4" key="1">
    <citation type="submission" date="2020-06" db="EMBL/GenBank/DDBJ databases">
        <title>Draft genomic sequence of Geomonas sp. Red330.</title>
        <authorList>
            <person name="Itoh H."/>
            <person name="Zhenxing X."/>
            <person name="Ushijima N."/>
            <person name="Masuda Y."/>
            <person name="Shiratori Y."/>
            <person name="Senoo K."/>
        </authorList>
    </citation>
    <scope>NUCLEOTIDE SEQUENCE [LARGE SCALE GENOMIC DNA]</scope>
    <source>
        <strain evidence="4">Red330</strain>
    </source>
</reference>
<dbReference type="RefSeq" id="WP_183355141.1">
    <property type="nucleotide sequence ID" value="NZ_BLXX01000008.1"/>
</dbReference>
<gene>
    <name evidence="3" type="ORF">GMST_26410</name>
</gene>
<dbReference type="Pfam" id="PF00534">
    <property type="entry name" value="Glycos_transf_1"/>
    <property type="match status" value="1"/>
</dbReference>
<dbReference type="InterPro" id="IPR028098">
    <property type="entry name" value="Glyco_trans_4-like_N"/>
</dbReference>
<dbReference type="InterPro" id="IPR001296">
    <property type="entry name" value="Glyco_trans_1"/>
</dbReference>
<dbReference type="CDD" id="cd03801">
    <property type="entry name" value="GT4_PimA-like"/>
    <property type="match status" value="1"/>
</dbReference>
<accession>A0A6V8MK22</accession>
<dbReference type="PANTHER" id="PTHR45947">
    <property type="entry name" value="SULFOQUINOVOSYL TRANSFERASE SQD2"/>
    <property type="match status" value="1"/>
</dbReference>
<sequence length="409" mass="45694">MKILAANNFYYLRGGSERVYFDEIEMLQAHGHEVWPFTRHFPENIDSRHAAHFAPPIEYDQVPLPVKAAVACKLIYSFEVKKYLGAYLDKVRPDLLHAHNIYGRLTTSTIDCAAERGIPVVMTLHDNKLVCPSYLMLRHGEVCERCKEGRFYHCLLSRCHKGSLLPSLINTAEAYFNRVLRKYDKVQRFLCPSRFLLEQHASSGIPRSKLVYLPNSLKVRNLTPCFEPGSYVLYAGRLSPEKGIIPLLEAVRGTSVSLKIAGDGPLKERILALLSGGAFPNVDLLGYRTGKELQDLFRGASFLVVPSQCYENAPMAILEAFSLGKPVIGCNLGGIPELVAQDETGLLVSPSDVLQLREAVLALSADSGKVRRLGMNARWLVENEFNDELHYQRLIEVYQDASLGKGDTG</sequence>
<evidence type="ECO:0000313" key="3">
    <source>
        <dbReference type="EMBL" id="GFO60316.1"/>
    </source>
</evidence>
<dbReference type="GO" id="GO:0016757">
    <property type="term" value="F:glycosyltransferase activity"/>
    <property type="evidence" value="ECO:0007669"/>
    <property type="project" value="InterPro"/>
</dbReference>
<dbReference type="PANTHER" id="PTHR45947:SF13">
    <property type="entry name" value="TRANSFERASE"/>
    <property type="match status" value="1"/>
</dbReference>
<dbReference type="Gene3D" id="3.40.50.2000">
    <property type="entry name" value="Glycogen Phosphorylase B"/>
    <property type="match status" value="2"/>
</dbReference>
<dbReference type="AlphaFoldDB" id="A0A6V8MK22"/>
<evidence type="ECO:0000259" key="2">
    <source>
        <dbReference type="Pfam" id="PF13439"/>
    </source>
</evidence>
<proteinExistence type="predicted"/>
<dbReference type="EMBL" id="BLXX01000008">
    <property type="protein sequence ID" value="GFO60316.1"/>
    <property type="molecule type" value="Genomic_DNA"/>
</dbReference>
<feature type="domain" description="Glycosyl transferase family 1" evidence="1">
    <location>
        <begin position="230"/>
        <end position="378"/>
    </location>
</feature>
<evidence type="ECO:0000259" key="1">
    <source>
        <dbReference type="Pfam" id="PF00534"/>
    </source>
</evidence>
<protein>
    <submittedName>
        <fullName evidence="3">Glycosyl transferase</fullName>
    </submittedName>
</protein>
<dbReference type="SUPFAM" id="SSF53756">
    <property type="entry name" value="UDP-Glycosyltransferase/glycogen phosphorylase"/>
    <property type="match status" value="1"/>
</dbReference>
<dbReference type="InterPro" id="IPR050194">
    <property type="entry name" value="Glycosyltransferase_grp1"/>
</dbReference>
<dbReference type="Pfam" id="PF13439">
    <property type="entry name" value="Glyco_transf_4"/>
    <property type="match status" value="1"/>
</dbReference>
<comment type="caution">
    <text evidence="3">The sequence shown here is derived from an EMBL/GenBank/DDBJ whole genome shotgun (WGS) entry which is preliminary data.</text>
</comment>
<keyword evidence="4" id="KW-1185">Reference proteome</keyword>
<keyword evidence="3" id="KW-0808">Transferase</keyword>
<evidence type="ECO:0000313" key="4">
    <source>
        <dbReference type="Proteomes" id="UP000556026"/>
    </source>
</evidence>
<dbReference type="Proteomes" id="UP000556026">
    <property type="component" value="Unassembled WGS sequence"/>
</dbReference>